<evidence type="ECO:0000256" key="5">
    <source>
        <dbReference type="SAM" id="MobiDB-lite"/>
    </source>
</evidence>
<dbReference type="PROSITE" id="PS50189">
    <property type="entry name" value="NTR"/>
    <property type="match status" value="1"/>
</dbReference>
<feature type="region of interest" description="Disordered" evidence="5">
    <location>
        <begin position="356"/>
        <end position="422"/>
    </location>
</feature>
<dbReference type="Pfam" id="PF01759">
    <property type="entry name" value="NTR"/>
    <property type="match status" value="1"/>
</dbReference>
<dbReference type="InterPro" id="IPR018933">
    <property type="entry name" value="Netrin_module_non-TIMP"/>
</dbReference>
<evidence type="ECO:0000256" key="4">
    <source>
        <dbReference type="PIRSR" id="PIRSR613273-3"/>
    </source>
</evidence>
<dbReference type="GO" id="GO:0006508">
    <property type="term" value="P:proteolysis"/>
    <property type="evidence" value="ECO:0007669"/>
    <property type="project" value="TreeGrafter"/>
</dbReference>
<dbReference type="InterPro" id="IPR050439">
    <property type="entry name" value="ADAMTS_ADAMTS-like"/>
</dbReference>
<evidence type="ECO:0000256" key="2">
    <source>
        <dbReference type="ARBA" id="ARBA00022525"/>
    </source>
</evidence>
<dbReference type="Proteomes" id="UP001190640">
    <property type="component" value="Chromosome 5"/>
</dbReference>
<dbReference type="CTD" id="339366"/>
<feature type="disulfide bond" evidence="4">
    <location>
        <begin position="105"/>
        <end position="114"/>
    </location>
</feature>
<sequence length="542" mass="61274">MQGVAFMGPFDARLWRSTKGDLAQDSPAFGTLSIWSGSPRMVLLFVWLTLPCAVQGTDGRTLGLGLSPRSRLKRQPGHGTWTHWGAWSACSSTCGDGASFRTRRCIRFPEEEICKGKARQYRVCELDDCPSGSTPFRAIQCSLYNGKPISGSQTPYQWVPFHGAPNLCDLNCLAVGHNFYYTFGRVLDGTRCNPESRDLCITGRCLRAGCDGILGSDAQADACGICNGKNESCVFVQRVFRAAFPTSGFFGYKNVTRIPAGARHIKVTDRSRNYLALMSTNQRYIINGDWAIDWPGVYEVAGTKVHYVRTADVYESFEATGPTQEDLFVMVLFQEHNSGIEYQFWLPMEQFRHVQSDASPLRQQQTREVEGSPEGEPQHFPQATAAPPVQKARDTAKKMSQEAPVSPARMPTQPGRCGHCQTPKGKSQRIHHYCQSDFVFRALILAKRYIGLETCYDVQVKHTYRNRFPIVSREYVWVSNTCDCPLLVERREYVLMAHRHVNYEHTLNRILLKRGSYARLWSPREDMQLRDVAKHCLPNRVL</sequence>
<feature type="disulfide bond" evidence="4">
    <location>
        <begin position="94"/>
        <end position="129"/>
    </location>
</feature>
<name>A0AA97JIT0_EUBMA</name>
<dbReference type="Pfam" id="PF00090">
    <property type="entry name" value="TSP_1"/>
    <property type="match status" value="1"/>
</dbReference>
<evidence type="ECO:0000256" key="3">
    <source>
        <dbReference type="ARBA" id="ARBA00023157"/>
    </source>
</evidence>
<reference evidence="8" key="1">
    <citation type="submission" date="2025-08" db="UniProtKB">
        <authorList>
            <consortium name="RefSeq"/>
        </authorList>
    </citation>
    <scope>IDENTIFICATION</scope>
    <source>
        <tissue evidence="8">Blood</tissue>
    </source>
</reference>
<dbReference type="PANTHER" id="PTHR13723">
    <property type="entry name" value="ADAMTS A DISINTEGRIN AND METALLOPROTEASE WITH THROMBOSPONDIN MOTIFS PROTEASE"/>
    <property type="match status" value="1"/>
</dbReference>
<dbReference type="PRINTS" id="PR01857">
    <property type="entry name" value="ADAMTSFAMILY"/>
</dbReference>
<dbReference type="RefSeq" id="XP_054837941.1">
    <property type="nucleotide sequence ID" value="XM_054981966.1"/>
</dbReference>
<protein>
    <submittedName>
        <fullName evidence="8">ADAMTS-like protein 5</fullName>
    </submittedName>
</protein>
<dbReference type="SUPFAM" id="SSF50242">
    <property type="entry name" value="TIMP-like"/>
    <property type="match status" value="1"/>
</dbReference>
<dbReference type="AlphaFoldDB" id="A0AA97JIT0"/>
<evidence type="ECO:0000313" key="8">
    <source>
        <dbReference type="RefSeq" id="XP_054837941.1"/>
    </source>
</evidence>
<dbReference type="Gene3D" id="2.60.120.830">
    <property type="match status" value="1"/>
</dbReference>
<proteinExistence type="predicted"/>
<dbReference type="GO" id="GO:0031012">
    <property type="term" value="C:extracellular matrix"/>
    <property type="evidence" value="ECO:0007669"/>
    <property type="project" value="TreeGrafter"/>
</dbReference>
<dbReference type="InterPro" id="IPR013273">
    <property type="entry name" value="ADAMTS/ADAMTS-like"/>
</dbReference>
<dbReference type="FunFam" id="2.60.120.830:FF:000001">
    <property type="entry name" value="A disintegrin and metalloproteinase with thrombospondin motifs 1"/>
    <property type="match status" value="1"/>
</dbReference>
<dbReference type="SUPFAM" id="SSF82895">
    <property type="entry name" value="TSP-1 type 1 repeat"/>
    <property type="match status" value="1"/>
</dbReference>
<feature type="compositionally biased region" description="Basic and acidic residues" evidence="5">
    <location>
        <begin position="391"/>
        <end position="400"/>
    </location>
</feature>
<keyword evidence="3 4" id="KW-1015">Disulfide bond</keyword>
<dbReference type="InterPro" id="IPR010294">
    <property type="entry name" value="ADAMTS_spacer1"/>
</dbReference>
<dbReference type="SMART" id="SM00209">
    <property type="entry name" value="TSP1"/>
    <property type="match status" value="1"/>
</dbReference>
<dbReference type="InterPro" id="IPR045371">
    <property type="entry name" value="ADAMTS_CR_3"/>
</dbReference>
<evidence type="ECO:0000259" key="6">
    <source>
        <dbReference type="PROSITE" id="PS50189"/>
    </source>
</evidence>
<keyword evidence="2" id="KW-0964">Secreted</keyword>
<gene>
    <name evidence="8" type="primary">ADAMTSL5</name>
</gene>
<dbReference type="GO" id="GO:0004222">
    <property type="term" value="F:metalloendopeptidase activity"/>
    <property type="evidence" value="ECO:0007669"/>
    <property type="project" value="TreeGrafter"/>
</dbReference>
<dbReference type="Pfam" id="PF05986">
    <property type="entry name" value="ADAMTS_spacer1"/>
    <property type="match status" value="1"/>
</dbReference>
<dbReference type="InterPro" id="IPR000884">
    <property type="entry name" value="TSP1_rpt"/>
</dbReference>
<feature type="domain" description="NTR" evidence="6">
    <location>
        <begin position="417"/>
        <end position="536"/>
    </location>
</feature>
<comment type="subcellular location">
    <subcellularLocation>
        <location evidence="1">Secreted</location>
    </subcellularLocation>
</comment>
<dbReference type="InterPro" id="IPR001134">
    <property type="entry name" value="Netrin_domain"/>
</dbReference>
<feature type="disulfide bond" evidence="4">
    <location>
        <begin position="90"/>
        <end position="124"/>
    </location>
</feature>
<dbReference type="GeneID" id="129331421"/>
<dbReference type="Gene3D" id="2.40.50.120">
    <property type="match status" value="1"/>
</dbReference>
<dbReference type="Pfam" id="PF19236">
    <property type="entry name" value="ADAMTS_CR_3"/>
    <property type="match status" value="1"/>
</dbReference>
<evidence type="ECO:0000313" key="7">
    <source>
        <dbReference type="Proteomes" id="UP001190640"/>
    </source>
</evidence>
<dbReference type="InterPro" id="IPR036383">
    <property type="entry name" value="TSP1_rpt_sf"/>
</dbReference>
<keyword evidence="7" id="KW-1185">Reference proteome</keyword>
<dbReference type="PANTHER" id="PTHR13723:SF173">
    <property type="entry name" value="ADAMTS-LIKE PROTEIN 5"/>
    <property type="match status" value="1"/>
</dbReference>
<dbReference type="GO" id="GO:0030198">
    <property type="term" value="P:extracellular matrix organization"/>
    <property type="evidence" value="ECO:0007669"/>
    <property type="project" value="InterPro"/>
</dbReference>
<dbReference type="Gene3D" id="2.20.100.10">
    <property type="entry name" value="Thrombospondin type-1 (TSP1) repeat"/>
    <property type="match status" value="1"/>
</dbReference>
<dbReference type="PROSITE" id="PS50092">
    <property type="entry name" value="TSP1"/>
    <property type="match status" value="1"/>
</dbReference>
<dbReference type="GO" id="GO:0005576">
    <property type="term" value="C:extracellular region"/>
    <property type="evidence" value="ECO:0007669"/>
    <property type="project" value="UniProtKB-SubCell"/>
</dbReference>
<dbReference type="InterPro" id="IPR008993">
    <property type="entry name" value="TIMP-like_OB-fold"/>
</dbReference>
<organism evidence="7 8">
    <name type="scientific">Eublepharis macularius</name>
    <name type="common">Leopard gecko</name>
    <name type="synonym">Cyrtodactylus macularius</name>
    <dbReference type="NCBI Taxonomy" id="481883"/>
    <lineage>
        <taxon>Eukaryota</taxon>
        <taxon>Metazoa</taxon>
        <taxon>Chordata</taxon>
        <taxon>Craniata</taxon>
        <taxon>Vertebrata</taxon>
        <taxon>Euteleostomi</taxon>
        <taxon>Lepidosauria</taxon>
        <taxon>Squamata</taxon>
        <taxon>Bifurcata</taxon>
        <taxon>Gekkota</taxon>
        <taxon>Eublepharidae</taxon>
        <taxon>Eublepharinae</taxon>
        <taxon>Eublepharis</taxon>
    </lineage>
</organism>
<dbReference type="KEGG" id="emc:129331421"/>
<accession>A0AA97JIT0</accession>
<evidence type="ECO:0000256" key="1">
    <source>
        <dbReference type="ARBA" id="ARBA00004613"/>
    </source>
</evidence>